<comment type="caution">
    <text evidence="2">The sequence shown here is derived from an EMBL/GenBank/DDBJ whole genome shotgun (WGS) entry which is preliminary data.</text>
</comment>
<evidence type="ECO:0000256" key="1">
    <source>
        <dbReference type="SAM" id="Phobius"/>
    </source>
</evidence>
<protein>
    <submittedName>
        <fullName evidence="2">Uncharacterized protein</fullName>
    </submittedName>
</protein>
<name>U1Q505_9ACTO</name>
<keyword evidence="1" id="KW-1133">Transmembrane helix</keyword>
<reference evidence="2 3" key="1">
    <citation type="submission" date="2013-08" db="EMBL/GenBank/DDBJ databases">
        <authorList>
            <person name="Weinstock G."/>
            <person name="Sodergren E."/>
            <person name="Wylie T."/>
            <person name="Fulton L."/>
            <person name="Fulton R."/>
            <person name="Fronick C."/>
            <person name="O'Laughlin M."/>
            <person name="Godfrey J."/>
            <person name="Miner T."/>
            <person name="Herter B."/>
            <person name="Appelbaum E."/>
            <person name="Cordes M."/>
            <person name="Lek S."/>
            <person name="Wollam A."/>
            <person name="Pepin K.H."/>
            <person name="Palsikar V.B."/>
            <person name="Mitreva M."/>
            <person name="Wilson R.K."/>
        </authorList>
    </citation>
    <scope>NUCLEOTIDE SEQUENCE [LARGE SCALE GENOMIC DNA]</scope>
    <source>
        <strain evidence="2 3">F0530</strain>
    </source>
</reference>
<dbReference type="HOGENOM" id="CLU_3228331_0_0_11"/>
<evidence type="ECO:0000313" key="3">
    <source>
        <dbReference type="Proteomes" id="UP000016481"/>
    </source>
</evidence>
<feature type="transmembrane region" description="Helical" evidence="1">
    <location>
        <begin position="20"/>
        <end position="40"/>
    </location>
</feature>
<evidence type="ECO:0000313" key="2">
    <source>
        <dbReference type="EMBL" id="ERH17601.1"/>
    </source>
</evidence>
<sequence>MAVKALALGVLSLRGPFLNVPRYKITTLSGFMILAFGLLVQVS</sequence>
<dbReference type="AlphaFoldDB" id="U1Q505"/>
<dbReference type="Proteomes" id="UP000016481">
    <property type="component" value="Unassembled WGS sequence"/>
</dbReference>
<proteinExistence type="predicted"/>
<keyword evidence="1" id="KW-0812">Transmembrane</keyword>
<organism evidence="2 3">
    <name type="scientific">Actinomyces graevenitzii F0530</name>
    <dbReference type="NCBI Taxonomy" id="1321817"/>
    <lineage>
        <taxon>Bacteria</taxon>
        <taxon>Bacillati</taxon>
        <taxon>Actinomycetota</taxon>
        <taxon>Actinomycetes</taxon>
        <taxon>Actinomycetales</taxon>
        <taxon>Actinomycetaceae</taxon>
        <taxon>Actinomyces</taxon>
    </lineage>
</organism>
<keyword evidence="1" id="KW-0472">Membrane</keyword>
<accession>U1Q505</accession>
<gene>
    <name evidence="2" type="ORF">HMPREF1978_00441</name>
</gene>
<dbReference type="PATRIC" id="fig|1321817.3.peg.381"/>
<dbReference type="EMBL" id="AWSC01000014">
    <property type="protein sequence ID" value="ERH17601.1"/>
    <property type="molecule type" value="Genomic_DNA"/>
</dbReference>